<feature type="transmembrane region" description="Helical" evidence="1">
    <location>
        <begin position="106"/>
        <end position="125"/>
    </location>
</feature>
<protein>
    <submittedName>
        <fullName evidence="2">Uncharacterized protein</fullName>
    </submittedName>
</protein>
<evidence type="ECO:0000256" key="1">
    <source>
        <dbReference type="SAM" id="Phobius"/>
    </source>
</evidence>
<accession>A0A1X2HGP3</accession>
<reference evidence="2 3" key="1">
    <citation type="submission" date="2016-07" db="EMBL/GenBank/DDBJ databases">
        <title>Pervasive Adenine N6-methylation of Active Genes in Fungi.</title>
        <authorList>
            <consortium name="DOE Joint Genome Institute"/>
            <person name="Mondo S.J."/>
            <person name="Dannebaum R.O."/>
            <person name="Kuo R.C."/>
            <person name="Labutti K."/>
            <person name="Haridas S."/>
            <person name="Kuo A."/>
            <person name="Salamov A."/>
            <person name="Ahrendt S.R."/>
            <person name="Lipzen A."/>
            <person name="Sullivan W."/>
            <person name="Andreopoulos W.B."/>
            <person name="Clum A."/>
            <person name="Lindquist E."/>
            <person name="Daum C."/>
            <person name="Ramamoorthy G.K."/>
            <person name="Gryganskyi A."/>
            <person name="Culley D."/>
            <person name="Magnuson J.K."/>
            <person name="James T.Y."/>
            <person name="O'Malley M.A."/>
            <person name="Stajich J.E."/>
            <person name="Spatafora J.W."/>
            <person name="Visel A."/>
            <person name="Grigoriev I.V."/>
        </authorList>
    </citation>
    <scope>NUCLEOTIDE SEQUENCE [LARGE SCALE GENOMIC DNA]</scope>
    <source>
        <strain evidence="2 3">NRRL 2496</strain>
    </source>
</reference>
<keyword evidence="3" id="KW-1185">Reference proteome</keyword>
<comment type="caution">
    <text evidence="2">The sequence shown here is derived from an EMBL/GenBank/DDBJ whole genome shotgun (WGS) entry which is preliminary data.</text>
</comment>
<dbReference type="AlphaFoldDB" id="A0A1X2HGP3"/>
<dbReference type="Proteomes" id="UP000242180">
    <property type="component" value="Unassembled WGS sequence"/>
</dbReference>
<keyword evidence="1" id="KW-1133">Transmembrane helix</keyword>
<organism evidence="2 3">
    <name type="scientific">Syncephalastrum racemosum</name>
    <name type="common">Filamentous fungus</name>
    <dbReference type="NCBI Taxonomy" id="13706"/>
    <lineage>
        <taxon>Eukaryota</taxon>
        <taxon>Fungi</taxon>
        <taxon>Fungi incertae sedis</taxon>
        <taxon>Mucoromycota</taxon>
        <taxon>Mucoromycotina</taxon>
        <taxon>Mucoromycetes</taxon>
        <taxon>Mucorales</taxon>
        <taxon>Syncephalastraceae</taxon>
        <taxon>Syncephalastrum</taxon>
    </lineage>
</organism>
<evidence type="ECO:0000313" key="2">
    <source>
        <dbReference type="EMBL" id="ORY98143.1"/>
    </source>
</evidence>
<keyword evidence="1" id="KW-0812">Transmembrane</keyword>
<name>A0A1X2HGP3_SYNRA</name>
<sequence>MSTSTMYDLRNTCAIYVGHRLCAQKTENICKLDLLHCDKVYLHDCPYARDICPEVDMTGKHIQMGWDGLSRCLQKKIIIEKGTILQKKEGKRKKRETILPYVQEHVLMTISSVPLTLLLLGVLCAHK</sequence>
<gene>
    <name evidence="2" type="ORF">BCR43DRAFT_262259</name>
</gene>
<proteinExistence type="predicted"/>
<evidence type="ECO:0000313" key="3">
    <source>
        <dbReference type="Proteomes" id="UP000242180"/>
    </source>
</evidence>
<dbReference type="InParanoid" id="A0A1X2HGP3"/>
<dbReference type="EMBL" id="MCGN01000004">
    <property type="protein sequence ID" value="ORY98143.1"/>
    <property type="molecule type" value="Genomic_DNA"/>
</dbReference>
<keyword evidence="1" id="KW-0472">Membrane</keyword>